<dbReference type="HOGENOM" id="CLU_3218328_0_0_6"/>
<gene>
    <name evidence="1" type="ordered locus">MS1898</name>
</gene>
<evidence type="ECO:0000313" key="1">
    <source>
        <dbReference type="EMBL" id="AAU38505.1"/>
    </source>
</evidence>
<proteinExistence type="predicted"/>
<accession>Q65RA5</accession>
<dbReference type="EMBL" id="AE016827">
    <property type="protein sequence ID" value="AAU38505.1"/>
    <property type="molecule type" value="Genomic_DNA"/>
</dbReference>
<evidence type="ECO:0000313" key="2">
    <source>
        <dbReference type="Proteomes" id="UP000000607"/>
    </source>
</evidence>
<dbReference type="AlphaFoldDB" id="Q65RA5"/>
<organism evidence="1 2">
    <name type="scientific">Mannheimia succiniciproducens (strain KCTC 0769BP / MBEL55E)</name>
    <dbReference type="NCBI Taxonomy" id="221988"/>
    <lineage>
        <taxon>Bacteria</taxon>
        <taxon>Pseudomonadati</taxon>
        <taxon>Pseudomonadota</taxon>
        <taxon>Gammaproteobacteria</taxon>
        <taxon>Pasteurellales</taxon>
        <taxon>Pasteurellaceae</taxon>
        <taxon>Basfia</taxon>
    </lineage>
</organism>
<dbReference type="Proteomes" id="UP000000607">
    <property type="component" value="Chromosome"/>
</dbReference>
<name>Q65RA5_MANSM</name>
<sequence length="44" mass="5123">MVSVYFLSKRFLLIKTTTPRLTRGVENYGQFKNPVNYTALLTQI</sequence>
<dbReference type="KEGG" id="msu:MS1898"/>
<keyword evidence="2" id="KW-1185">Reference proteome</keyword>
<reference evidence="1 2" key="1">
    <citation type="journal article" date="2004" name="Nat. Biotechnol.">
        <title>The genome sequence of the capnophilic rumen bacterium Mannheimia succiniciproducens.</title>
        <authorList>
            <person name="Hong S.H."/>
            <person name="Kim J.S."/>
            <person name="Lee S.Y."/>
            <person name="In Y.H."/>
            <person name="Choi S.S."/>
            <person name="Rih J.-K."/>
            <person name="Kim C.H."/>
            <person name="Jeong H."/>
            <person name="Hur C.G."/>
            <person name="Kim J.J."/>
        </authorList>
    </citation>
    <scope>NUCLEOTIDE SEQUENCE [LARGE SCALE GENOMIC DNA]</scope>
    <source>
        <strain evidence="2">KCTC 0769BP / MBEL55E</strain>
    </source>
</reference>
<protein>
    <submittedName>
        <fullName evidence="1">Uncharacterized protein</fullName>
    </submittedName>
</protein>